<protein>
    <submittedName>
        <fullName evidence="3">TadE family type IV pilus minor pilin</fullName>
    </submittedName>
</protein>
<name>A0ABW2Q616_9MICO</name>
<dbReference type="Pfam" id="PF07811">
    <property type="entry name" value="TadE"/>
    <property type="match status" value="1"/>
</dbReference>
<comment type="caution">
    <text evidence="3">The sequence shown here is derived from an EMBL/GenBank/DDBJ whole genome shotgun (WGS) entry which is preliminary data.</text>
</comment>
<dbReference type="InterPro" id="IPR012495">
    <property type="entry name" value="TadE-like_dom"/>
</dbReference>
<evidence type="ECO:0000256" key="1">
    <source>
        <dbReference type="SAM" id="Phobius"/>
    </source>
</evidence>
<keyword evidence="4" id="KW-1185">Reference proteome</keyword>
<feature type="domain" description="TadE-like" evidence="2">
    <location>
        <begin position="10"/>
        <end position="52"/>
    </location>
</feature>
<dbReference type="InterPro" id="IPR049790">
    <property type="entry name" value="Rv3655c/TadE"/>
</dbReference>
<gene>
    <name evidence="3" type="ORF">ACFQQL_04860</name>
</gene>
<keyword evidence="1" id="KW-0812">Transmembrane</keyword>
<evidence type="ECO:0000259" key="2">
    <source>
        <dbReference type="Pfam" id="PF07811"/>
    </source>
</evidence>
<organism evidence="3 4">
    <name type="scientific">Georgenia alba</name>
    <dbReference type="NCBI Taxonomy" id="2233858"/>
    <lineage>
        <taxon>Bacteria</taxon>
        <taxon>Bacillati</taxon>
        <taxon>Actinomycetota</taxon>
        <taxon>Actinomycetes</taxon>
        <taxon>Micrococcales</taxon>
        <taxon>Bogoriellaceae</taxon>
        <taxon>Georgenia</taxon>
    </lineage>
</organism>
<keyword evidence="1" id="KW-0472">Membrane</keyword>
<feature type="transmembrane region" description="Helical" evidence="1">
    <location>
        <begin position="18"/>
        <end position="38"/>
    </location>
</feature>
<accession>A0ABW2Q616</accession>
<keyword evidence="1" id="KW-1133">Transmembrane helix</keyword>
<proteinExistence type="predicted"/>
<reference evidence="4" key="1">
    <citation type="journal article" date="2019" name="Int. J. Syst. Evol. Microbiol.">
        <title>The Global Catalogue of Microorganisms (GCM) 10K type strain sequencing project: providing services to taxonomists for standard genome sequencing and annotation.</title>
        <authorList>
            <consortium name="The Broad Institute Genomics Platform"/>
            <consortium name="The Broad Institute Genome Sequencing Center for Infectious Disease"/>
            <person name="Wu L."/>
            <person name="Ma J."/>
        </authorList>
    </citation>
    <scope>NUCLEOTIDE SEQUENCE [LARGE SCALE GENOMIC DNA]</scope>
    <source>
        <strain evidence="4">JCM 1490</strain>
    </source>
</reference>
<evidence type="ECO:0000313" key="4">
    <source>
        <dbReference type="Proteomes" id="UP001596455"/>
    </source>
</evidence>
<dbReference type="NCBIfam" id="NF041390">
    <property type="entry name" value="TadE_Rv3655c"/>
    <property type="match status" value="1"/>
</dbReference>
<dbReference type="Proteomes" id="UP001596455">
    <property type="component" value="Unassembled WGS sequence"/>
</dbReference>
<dbReference type="RefSeq" id="WP_382391809.1">
    <property type="nucleotide sequence ID" value="NZ_JBHTCQ010000001.1"/>
</dbReference>
<sequence>MPRREDPERGSATAETALVLPAVVMLLVVLLVAASAAVTQVRVADAARAGARSAALGETSQVVHDLTQELAGEDAAVRIGRDGAYVVVEVTRRIPGPLGLADLQASASARALPEPGEGP</sequence>
<dbReference type="EMBL" id="JBHTCQ010000001">
    <property type="protein sequence ID" value="MFC7404429.1"/>
    <property type="molecule type" value="Genomic_DNA"/>
</dbReference>
<evidence type="ECO:0000313" key="3">
    <source>
        <dbReference type="EMBL" id="MFC7404429.1"/>
    </source>
</evidence>